<dbReference type="RefSeq" id="WP_014388317.1">
    <property type="nucleotide sequence ID" value="NC_017025.1"/>
</dbReference>
<dbReference type="AlphaFoldDB" id="H8XPB7"/>
<keyword evidence="2" id="KW-0732">Signal</keyword>
<dbReference type="PATRIC" id="fig|1094466.5.peg.1208"/>
<evidence type="ECO:0000256" key="1">
    <source>
        <dbReference type="SAM" id="Phobius"/>
    </source>
</evidence>
<organism evidence="3 4">
    <name type="scientific">Flavobacterium indicum (strain DSM 17447 / CIP 109464 / GPTSA100-9)</name>
    <dbReference type="NCBI Taxonomy" id="1094466"/>
    <lineage>
        <taxon>Bacteria</taxon>
        <taxon>Pseudomonadati</taxon>
        <taxon>Bacteroidota</taxon>
        <taxon>Flavobacteriia</taxon>
        <taxon>Flavobacteriales</taxon>
        <taxon>Flavobacteriaceae</taxon>
        <taxon>Flavobacterium</taxon>
    </lineage>
</organism>
<evidence type="ECO:0000313" key="3">
    <source>
        <dbReference type="EMBL" id="CCG53191.1"/>
    </source>
</evidence>
<sequence length="245" mass="28212">MMNLKTTVSIFLIALTVQFSFADALPFKSNEHIEVEYENIDTLQLVKIGCIYEDDSVNDTIYDCEGSKCFYYDGFRFLKMTRFVPNSFKIIFHFKDRVLVSPVLYDNGNTSFHKLKVRQNGVENITPIFGTSLRNYFLAFFSTLFIELLMAFSYFKKNKMDLSNVKYVVLINSISHPILWLISANYIGFSAGNLFGEPVVLVLEALLLLKLISPKISRTKAFYLSFLMNSMSFIIGGILYLIFRN</sequence>
<dbReference type="Proteomes" id="UP000007599">
    <property type="component" value="Chromosome I"/>
</dbReference>
<dbReference type="KEGG" id="fin:KQS_06140"/>
<reference evidence="3 4" key="1">
    <citation type="journal article" date="2012" name="J. Bacteriol.">
        <title>Complete Genome Sequence of Flavobacterium indicum GPSTA100-9T, Isolated from Warm Spring Water.</title>
        <authorList>
            <person name="Barbier P."/>
            <person name="Houel A."/>
            <person name="Loux V."/>
            <person name="Poulain J."/>
            <person name="Bernardet J.F."/>
            <person name="Touchon M."/>
            <person name="Duchaud E."/>
        </authorList>
    </citation>
    <scope>NUCLEOTIDE SEQUENCE [LARGE SCALE GENOMIC DNA]</scope>
    <source>
        <strain evidence="4">DSM 17447 / CIP 109464 / GPTSA100-9</strain>
    </source>
</reference>
<keyword evidence="1" id="KW-1133">Transmembrane helix</keyword>
<feature type="transmembrane region" description="Helical" evidence="1">
    <location>
        <begin position="136"/>
        <end position="155"/>
    </location>
</feature>
<keyword evidence="1 3" id="KW-0812">Transmembrane</keyword>
<proteinExistence type="predicted"/>
<gene>
    <name evidence="3" type="ordered locus">KQS_06140</name>
</gene>
<feature type="chain" id="PRO_5003616955" evidence="2">
    <location>
        <begin position="25"/>
        <end position="245"/>
    </location>
</feature>
<name>H8XPB7_FLAIG</name>
<keyword evidence="4" id="KW-1185">Reference proteome</keyword>
<keyword evidence="1" id="KW-0472">Membrane</keyword>
<dbReference type="EMBL" id="HE774682">
    <property type="protein sequence ID" value="CCG53191.1"/>
    <property type="molecule type" value="Genomic_DNA"/>
</dbReference>
<evidence type="ECO:0000313" key="4">
    <source>
        <dbReference type="Proteomes" id="UP000007599"/>
    </source>
</evidence>
<evidence type="ECO:0000256" key="2">
    <source>
        <dbReference type="SAM" id="SignalP"/>
    </source>
</evidence>
<feature type="transmembrane region" description="Helical" evidence="1">
    <location>
        <begin position="167"/>
        <end position="188"/>
    </location>
</feature>
<protein>
    <submittedName>
        <fullName evidence="3">Hypothetical transmembrane protein</fullName>
    </submittedName>
</protein>
<feature type="transmembrane region" description="Helical" evidence="1">
    <location>
        <begin position="221"/>
        <end position="243"/>
    </location>
</feature>
<reference evidence="4" key="2">
    <citation type="submission" date="2012-03" db="EMBL/GenBank/DDBJ databases">
        <title>Complete genome sequence of Flavobacterium indicum GPTSA100-9T, isolated from warm spring water.</title>
        <authorList>
            <person name="Barbier P."/>
            <person name="Houel A."/>
            <person name="Loux V."/>
            <person name="Poulain J."/>
            <person name="Bernardet J.-F."/>
            <person name="Touchon M."/>
            <person name="Duchaud E."/>
        </authorList>
    </citation>
    <scope>NUCLEOTIDE SEQUENCE [LARGE SCALE GENOMIC DNA]</scope>
    <source>
        <strain evidence="4">DSM 17447 / CIP 109464 / GPTSA100-9</strain>
    </source>
</reference>
<dbReference type="HOGENOM" id="CLU_1132288_0_0_10"/>
<accession>H8XPB7</accession>
<feature type="signal peptide" evidence="2">
    <location>
        <begin position="1"/>
        <end position="24"/>
    </location>
</feature>